<evidence type="ECO:0000313" key="4">
    <source>
        <dbReference type="EMBL" id="THV37417.1"/>
    </source>
</evidence>
<evidence type="ECO:0000313" key="5">
    <source>
        <dbReference type="Proteomes" id="UP000307378"/>
    </source>
</evidence>
<dbReference type="RefSeq" id="WP_136539433.1">
    <property type="nucleotide sequence ID" value="NZ_STGU01000003.1"/>
</dbReference>
<sequence>MNKMTTVTVSQELADFIEARITAGDYASEGEVIEAALALLRDEVDGLAAIKAAIEEGEASGEPQPFDFDEFIDRKRRRSAAE</sequence>
<keyword evidence="2" id="KW-1277">Toxin-antitoxin system</keyword>
<dbReference type="NCBIfam" id="TIGR02606">
    <property type="entry name" value="antidote_CC2985"/>
    <property type="match status" value="1"/>
</dbReference>
<dbReference type="InterPro" id="IPR022789">
    <property type="entry name" value="ParD"/>
</dbReference>
<evidence type="ECO:0000256" key="1">
    <source>
        <dbReference type="ARBA" id="ARBA00008580"/>
    </source>
</evidence>
<dbReference type="SUPFAM" id="SSF47598">
    <property type="entry name" value="Ribbon-helix-helix"/>
    <property type="match status" value="1"/>
</dbReference>
<dbReference type="AlphaFoldDB" id="A0A4S8Q045"/>
<protein>
    <submittedName>
        <fullName evidence="4">Type II toxin-antitoxin system ParD family antitoxin</fullName>
    </submittedName>
</protein>
<proteinExistence type="inferred from homology"/>
<organism evidence="4 5">
    <name type="scientific">Rhizobium rosettiformans W3</name>
    <dbReference type="NCBI Taxonomy" id="538378"/>
    <lineage>
        <taxon>Bacteria</taxon>
        <taxon>Pseudomonadati</taxon>
        <taxon>Pseudomonadota</taxon>
        <taxon>Alphaproteobacteria</taxon>
        <taxon>Hyphomicrobiales</taxon>
        <taxon>Rhizobiaceae</taxon>
        <taxon>Rhizobium/Agrobacterium group</taxon>
        <taxon>Rhizobium</taxon>
    </lineage>
</organism>
<dbReference type="EMBL" id="STGU01000003">
    <property type="protein sequence ID" value="THV37417.1"/>
    <property type="molecule type" value="Genomic_DNA"/>
</dbReference>
<gene>
    <name evidence="4" type="ORF">FAA86_07460</name>
</gene>
<name>A0A4S8Q045_9HYPH</name>
<dbReference type="Proteomes" id="UP000307378">
    <property type="component" value="Unassembled WGS sequence"/>
</dbReference>
<dbReference type="PANTHER" id="PTHR36582:SF2">
    <property type="entry name" value="ANTITOXIN PARD"/>
    <property type="match status" value="1"/>
</dbReference>
<dbReference type="InterPro" id="IPR010985">
    <property type="entry name" value="Ribbon_hlx_hlx"/>
</dbReference>
<dbReference type="Pfam" id="PF03693">
    <property type="entry name" value="ParD_antitoxin"/>
    <property type="match status" value="1"/>
</dbReference>
<evidence type="ECO:0000256" key="3">
    <source>
        <dbReference type="SAM" id="MobiDB-lite"/>
    </source>
</evidence>
<evidence type="ECO:0000256" key="2">
    <source>
        <dbReference type="ARBA" id="ARBA00022649"/>
    </source>
</evidence>
<dbReference type="PANTHER" id="PTHR36582">
    <property type="entry name" value="ANTITOXIN PARD"/>
    <property type="match status" value="1"/>
</dbReference>
<dbReference type="GO" id="GO:0006355">
    <property type="term" value="P:regulation of DNA-templated transcription"/>
    <property type="evidence" value="ECO:0007669"/>
    <property type="project" value="InterPro"/>
</dbReference>
<accession>A0A4S8Q045</accession>
<dbReference type="Gene3D" id="6.10.10.120">
    <property type="entry name" value="Antitoxin ParD1-like"/>
    <property type="match status" value="1"/>
</dbReference>
<comment type="caution">
    <text evidence="4">The sequence shown here is derived from an EMBL/GenBank/DDBJ whole genome shotgun (WGS) entry which is preliminary data.</text>
</comment>
<dbReference type="InterPro" id="IPR038296">
    <property type="entry name" value="ParD_sf"/>
</dbReference>
<feature type="region of interest" description="Disordered" evidence="3">
    <location>
        <begin position="57"/>
        <end position="82"/>
    </location>
</feature>
<comment type="similarity">
    <text evidence="1">Belongs to the ParD antitoxin family.</text>
</comment>
<reference evidence="4 5" key="1">
    <citation type="submission" date="2019-04" db="EMBL/GenBank/DDBJ databases">
        <title>genome sequence of strain W3.</title>
        <authorList>
            <person name="Gao J."/>
            <person name="Sun J."/>
        </authorList>
    </citation>
    <scope>NUCLEOTIDE SEQUENCE [LARGE SCALE GENOMIC DNA]</scope>
    <source>
        <strain evidence="4 5">W3</strain>
    </source>
</reference>